<feature type="region of interest" description="Disordered" evidence="1">
    <location>
        <begin position="91"/>
        <end position="111"/>
    </location>
</feature>
<evidence type="ECO:0000256" key="1">
    <source>
        <dbReference type="SAM" id="MobiDB-lite"/>
    </source>
</evidence>
<accession>A0A5E7HSP9</accession>
<organism evidence="2 3">
    <name type="scientific">Pseudomonas fluorescens</name>
    <dbReference type="NCBI Taxonomy" id="294"/>
    <lineage>
        <taxon>Bacteria</taxon>
        <taxon>Pseudomonadati</taxon>
        <taxon>Pseudomonadota</taxon>
        <taxon>Gammaproteobacteria</taxon>
        <taxon>Pseudomonadales</taxon>
        <taxon>Pseudomonadaceae</taxon>
        <taxon>Pseudomonas</taxon>
    </lineage>
</organism>
<sequence length="205" mass="22425">MLASLPRCAASIRFLFVRPAFCLGLPSDSQSLTTPLPLANTSPCRVCRGLSPPSHQRGHHSQAGCAYAQRAMPGAQAKNRLQYGAGRITKTSQRSSQLNELASTQGESGDEATIYHQRMPSDIARLVRGQEQHCSSDLIRSAFATSRNRLLVSLRICRTYTTIHKMSCFRQNRSRVAANVGGDHTWAYRIEGDAGLRVGCCHLPG</sequence>
<dbReference type="AlphaFoldDB" id="A0A5E7HSP9"/>
<feature type="compositionally biased region" description="Polar residues" evidence="1">
    <location>
        <begin position="91"/>
        <end position="107"/>
    </location>
</feature>
<dbReference type="EMBL" id="CABVII010000004">
    <property type="protein sequence ID" value="VVO67421.1"/>
    <property type="molecule type" value="Genomic_DNA"/>
</dbReference>
<dbReference type="Proteomes" id="UP000385207">
    <property type="component" value="Unassembled WGS sequence"/>
</dbReference>
<evidence type="ECO:0000313" key="2">
    <source>
        <dbReference type="EMBL" id="VVO67421.1"/>
    </source>
</evidence>
<proteinExistence type="predicted"/>
<name>A0A5E7HSP9_PSEFL</name>
<protein>
    <submittedName>
        <fullName evidence="2">Uncharacterized protein</fullName>
    </submittedName>
</protein>
<gene>
    <name evidence="2" type="ORF">PS862_01146</name>
</gene>
<evidence type="ECO:0000313" key="3">
    <source>
        <dbReference type="Proteomes" id="UP000385207"/>
    </source>
</evidence>
<reference evidence="2 3" key="1">
    <citation type="submission" date="2019-09" db="EMBL/GenBank/DDBJ databases">
        <authorList>
            <person name="Chandra G."/>
            <person name="Truman W A."/>
        </authorList>
    </citation>
    <scope>NUCLEOTIDE SEQUENCE [LARGE SCALE GENOMIC DNA]</scope>
    <source>
        <strain evidence="2">PS862</strain>
    </source>
</reference>